<proteinExistence type="inferred from homology"/>
<dbReference type="SUPFAM" id="SSF53756">
    <property type="entry name" value="UDP-Glycosyltransferase/glycogen phosphorylase"/>
    <property type="match status" value="1"/>
</dbReference>
<keyword evidence="4" id="KW-0808">Transferase</keyword>
<keyword evidence="8" id="KW-1185">Reference proteome</keyword>
<keyword evidence="3" id="KW-0328">Glycosyltransferase</keyword>
<dbReference type="PANTHER" id="PTHR12867">
    <property type="entry name" value="GLYCOSYL TRANSFERASE-RELATED"/>
    <property type="match status" value="1"/>
</dbReference>
<evidence type="ECO:0000313" key="7">
    <source>
        <dbReference type="EMBL" id="BEH91371.1"/>
    </source>
</evidence>
<evidence type="ECO:0000259" key="6">
    <source>
        <dbReference type="Pfam" id="PF04101"/>
    </source>
</evidence>
<comment type="similarity">
    <text evidence="2">Belongs to the glycosyltransferase 28 family.</text>
</comment>
<protein>
    <recommendedName>
        <fullName evidence="6">Glycosyl transferase family 28 C-terminal domain-containing protein</fullName>
    </recommendedName>
</protein>
<sequence>MILVLCGTQKQDFTRLLRLVEQVADQEEVVVQAGHNQYKTNKMKLFDFTSNDEMEKLYQKADLIVTHAGAGSILQGVKSQKRIIAVPRLKKYQEHVNDHQIELANKLEELGCILTYHDGEDFLELYERAKKFTPAKFQQKGNMESLIDQRLDKYLK</sequence>
<dbReference type="NCBIfam" id="NF041548">
    <property type="entry name" value="PssE"/>
    <property type="match status" value="1"/>
</dbReference>
<organism evidence="7 8">
    <name type="scientific">Turicibacter faecis</name>
    <dbReference type="NCBI Taxonomy" id="2963365"/>
    <lineage>
        <taxon>Bacteria</taxon>
        <taxon>Bacillati</taxon>
        <taxon>Bacillota</taxon>
        <taxon>Erysipelotrichia</taxon>
        <taxon>Erysipelotrichales</taxon>
        <taxon>Turicibacteraceae</taxon>
        <taxon>Turicibacter</taxon>
    </lineage>
</organism>
<reference evidence="7" key="1">
    <citation type="journal article" date="2024" name="Int. J. Syst. Evol. Microbiol.">
        <title>Turicibacter faecis sp. nov., isolated from faeces of heart failure mouse model.</title>
        <authorList>
            <person name="Imamura Y."/>
            <person name="Motooka D."/>
            <person name="Nakajima Y."/>
            <person name="Ito S."/>
            <person name="Kitakaze M."/>
            <person name="Iida T."/>
            <person name="Nakamura S."/>
        </authorList>
    </citation>
    <scope>NUCLEOTIDE SEQUENCE</scope>
    <source>
        <strain evidence="7">TC023</strain>
    </source>
</reference>
<accession>A0ABM8IKF5</accession>
<feature type="domain" description="Glycosyl transferase family 28 C-terminal" evidence="6">
    <location>
        <begin position="1"/>
        <end position="112"/>
    </location>
</feature>
<dbReference type="RefSeq" id="WP_161830803.1">
    <property type="nucleotide sequence ID" value="NZ_AP028127.1"/>
</dbReference>
<dbReference type="Pfam" id="PF04101">
    <property type="entry name" value="Glyco_tran_28_C"/>
    <property type="match status" value="1"/>
</dbReference>
<evidence type="ECO:0000313" key="8">
    <source>
        <dbReference type="Proteomes" id="UP001432099"/>
    </source>
</evidence>
<dbReference type="InterPro" id="IPR007235">
    <property type="entry name" value="Glyco_trans_28_C"/>
</dbReference>
<evidence type="ECO:0000256" key="3">
    <source>
        <dbReference type="ARBA" id="ARBA00022676"/>
    </source>
</evidence>
<name>A0ABM8IKF5_9FIRM</name>
<evidence type="ECO:0000256" key="4">
    <source>
        <dbReference type="ARBA" id="ARBA00022679"/>
    </source>
</evidence>
<evidence type="ECO:0000256" key="2">
    <source>
        <dbReference type="ARBA" id="ARBA00006962"/>
    </source>
</evidence>
<dbReference type="EMBL" id="AP028127">
    <property type="protein sequence ID" value="BEH91371.1"/>
    <property type="molecule type" value="Genomic_DNA"/>
</dbReference>
<dbReference type="Gene3D" id="3.40.50.2000">
    <property type="entry name" value="Glycogen Phosphorylase B"/>
    <property type="match status" value="1"/>
</dbReference>
<comment type="subcellular location">
    <subcellularLocation>
        <location evidence="1">Endoplasmic reticulum</location>
    </subcellularLocation>
</comment>
<dbReference type="InterPro" id="IPR048097">
    <property type="entry name" value="Cps14G-like"/>
</dbReference>
<dbReference type="Proteomes" id="UP001432099">
    <property type="component" value="Chromosome"/>
</dbReference>
<evidence type="ECO:0000256" key="1">
    <source>
        <dbReference type="ARBA" id="ARBA00004240"/>
    </source>
</evidence>
<keyword evidence="5" id="KW-0256">Endoplasmic reticulum</keyword>
<dbReference type="PANTHER" id="PTHR12867:SF6">
    <property type="entry name" value="N-ACETYLGLUCOSAMINYLDIPHOSPHODOLICHOL N-ACETYLGLUCOSAMINYLTRANSFERASE"/>
    <property type="match status" value="1"/>
</dbReference>
<gene>
    <name evidence="7" type="ORF">T23_14730</name>
</gene>
<evidence type="ECO:0000256" key="5">
    <source>
        <dbReference type="ARBA" id="ARBA00022824"/>
    </source>
</evidence>
<dbReference type="InterPro" id="IPR039042">
    <property type="entry name" value="Alg13-like"/>
</dbReference>